<dbReference type="Pfam" id="PF04383">
    <property type="entry name" value="KilA-N"/>
    <property type="match status" value="1"/>
</dbReference>
<dbReference type="Gene3D" id="3.10.260.10">
    <property type="entry name" value="Transcription regulator HTH, APSES-type DNA-binding domain"/>
    <property type="match status" value="1"/>
</dbReference>
<feature type="region of interest" description="Disordered" evidence="8">
    <location>
        <begin position="255"/>
        <end position="291"/>
    </location>
</feature>
<comment type="function">
    <text evidence="4">Binds to MCB elements (Mlu I cell cycle box) found in the promoter of most DNA synthesis genes. Transcriptional activation by MBF has an important role in the transition from G1 to S phase. It may have a dual role in that it behaves as an activator of transcription at the G1-S boundary and as a repressor during other stages of the cell cycle.</text>
</comment>
<dbReference type="PANTHER" id="PTHR43828:SF15">
    <property type="entry name" value="TRANSCRIPTION FACTOR MBP1"/>
    <property type="match status" value="1"/>
</dbReference>
<dbReference type="SMART" id="SM00248">
    <property type="entry name" value="ANK"/>
    <property type="match status" value="2"/>
</dbReference>
<feature type="repeat" description="ANK" evidence="6">
    <location>
        <begin position="505"/>
        <end position="537"/>
    </location>
</feature>
<proteinExistence type="predicted"/>
<keyword evidence="2 6" id="KW-0040">ANK repeat</keyword>
<evidence type="ECO:0000256" key="7">
    <source>
        <dbReference type="SAM" id="Coils"/>
    </source>
</evidence>
<feature type="compositionally biased region" description="Basic and acidic residues" evidence="8">
    <location>
        <begin position="260"/>
        <end position="277"/>
    </location>
</feature>
<dbReference type="PROSITE" id="PS50297">
    <property type="entry name" value="ANK_REP_REGION"/>
    <property type="match status" value="2"/>
</dbReference>
<feature type="repeat" description="ANK" evidence="6">
    <location>
        <begin position="387"/>
        <end position="419"/>
    </location>
</feature>
<organism evidence="10 11">
    <name type="scientific">Komagataella pastoris</name>
    <name type="common">Yeast</name>
    <name type="synonym">Pichia pastoris</name>
    <dbReference type="NCBI Taxonomy" id="4922"/>
    <lineage>
        <taxon>Eukaryota</taxon>
        <taxon>Fungi</taxon>
        <taxon>Dikarya</taxon>
        <taxon>Ascomycota</taxon>
        <taxon>Saccharomycotina</taxon>
        <taxon>Pichiomycetes</taxon>
        <taxon>Pichiales</taxon>
        <taxon>Pichiaceae</taxon>
        <taxon>Komagataella</taxon>
    </lineage>
</organism>
<evidence type="ECO:0000256" key="5">
    <source>
        <dbReference type="ARBA" id="ARBA00073969"/>
    </source>
</evidence>
<keyword evidence="11" id="KW-1185">Reference proteome</keyword>
<gene>
    <name evidence="10" type="primary">MBP1</name>
    <name evidence="10" type="ORF">ATY40_BA7502664</name>
</gene>
<evidence type="ECO:0000256" key="6">
    <source>
        <dbReference type="PROSITE-ProRule" id="PRU00023"/>
    </source>
</evidence>
<dbReference type="PROSITE" id="PS50088">
    <property type="entry name" value="ANK_REPEAT"/>
    <property type="match status" value="2"/>
</dbReference>
<dbReference type="Gene3D" id="1.25.40.20">
    <property type="entry name" value="Ankyrin repeat-containing domain"/>
    <property type="match status" value="1"/>
</dbReference>
<feature type="compositionally biased region" description="Polar residues" evidence="8">
    <location>
        <begin position="166"/>
        <end position="204"/>
    </location>
</feature>
<dbReference type="OrthoDB" id="6718656at2759"/>
<protein>
    <recommendedName>
        <fullName evidence="5">Transcription factor MBP1</fullName>
    </recommendedName>
</protein>
<evidence type="ECO:0000256" key="8">
    <source>
        <dbReference type="SAM" id="MobiDB-lite"/>
    </source>
</evidence>
<feature type="domain" description="HTH APSES-type" evidence="9">
    <location>
        <begin position="9"/>
        <end position="115"/>
    </location>
</feature>
<evidence type="ECO:0000256" key="3">
    <source>
        <dbReference type="ARBA" id="ARBA00023125"/>
    </source>
</evidence>
<dbReference type="InterPro" id="IPR036887">
    <property type="entry name" value="HTH_APSES_sf"/>
</dbReference>
<dbReference type="PROSITE" id="PS51299">
    <property type="entry name" value="HTH_APSES"/>
    <property type="match status" value="1"/>
</dbReference>
<sequence>MEDSSKAMVYSATYSGVPVYELVTPLTSVMRRKSDDWINATHILKVADFPKAKRTRILERDIQVGTHEKVQGGYGKYQGTWVPLESAVKIAETFDVRDILEPLFAYVQRKGSPSPPPAPKHQNASKGSAAKKKLELKKKLSAAAGTVPDEKVKRRGRPPKPKDESGNPTTILDSNIKKASSQPRLVRRQQSSNPNYYRNQVHQQRNISNLSDLSRRSLNYEQTPLQLLPQVSREGSYLPSTQDTRINLANFDLESSPVPKDLHSDLPDFRSPQGDHNEVEEDLSNSESELMSGDDLANALRSPVNKNSAKSQLEQSLISIGKGTEDKPLQTWYKPNSDQDYVHMLLEYFLAPDGSYEPKIPYFLSSETIRQTSDSSKFDPNLQIDHEGHTALHWACAMGDLRMCTALLNYGANTRAWSNVHQVPIMRAVCFTNAYYKRSFAQLLDLLRDTLLDSDKDNRNLLHLIVSQKLGSSASRYYMELVIAKVSEIQPRERVINFINQQDSNGDTTLHIAARNHNKRCIRLLISNGAKVDIENDHGESGQMILERNGLLRYDQKSDVNGHSQASIHQLSYVSDTALKMVQDIKSQFSNKLDELAFSVGNEYVEKQREYEESYKTVKRLEEEYAQLENTISQTQSRIMKLISPDSDTDSPEYTEKQIETKLESCLREVNERSSFLRQLLERREAKNLAQMIESKEKNIQSSNIEQDKLTDQENLDALITLTGLQIRRKYLVDELALQYSDSSADPERMNQYRKLISLCCEVDFGEVDGLIDEIEEILRTN</sequence>
<dbReference type="InterPro" id="IPR003163">
    <property type="entry name" value="Tscrpt_reg_HTH_APSES-type"/>
</dbReference>
<dbReference type="InterPro" id="IPR002110">
    <property type="entry name" value="Ankyrin_rpt"/>
</dbReference>
<name>A0A1B2JCF1_PICPA</name>
<dbReference type="SUPFAM" id="SSF48403">
    <property type="entry name" value="Ankyrin repeat"/>
    <property type="match status" value="1"/>
</dbReference>
<evidence type="ECO:0000256" key="1">
    <source>
        <dbReference type="ARBA" id="ARBA00022737"/>
    </source>
</evidence>
<dbReference type="InterPro" id="IPR051642">
    <property type="entry name" value="SWI6-like"/>
</dbReference>
<dbReference type="Pfam" id="PF00023">
    <property type="entry name" value="Ank"/>
    <property type="match status" value="2"/>
</dbReference>
<dbReference type="GO" id="GO:0003677">
    <property type="term" value="F:DNA binding"/>
    <property type="evidence" value="ECO:0007669"/>
    <property type="project" value="UniProtKB-KW"/>
</dbReference>
<feature type="coiled-coil region" evidence="7">
    <location>
        <begin position="686"/>
        <end position="713"/>
    </location>
</feature>
<evidence type="ECO:0000313" key="11">
    <source>
        <dbReference type="Proteomes" id="UP000094565"/>
    </source>
</evidence>
<feature type="coiled-coil region" evidence="7">
    <location>
        <begin position="604"/>
        <end position="638"/>
    </location>
</feature>
<evidence type="ECO:0000313" key="10">
    <source>
        <dbReference type="EMBL" id="ANZ75682.1"/>
    </source>
</evidence>
<dbReference type="GO" id="GO:0001228">
    <property type="term" value="F:DNA-binding transcription activator activity, RNA polymerase II-specific"/>
    <property type="evidence" value="ECO:0007669"/>
    <property type="project" value="UniProtKB-ARBA"/>
</dbReference>
<feature type="region of interest" description="Disordered" evidence="8">
    <location>
        <begin position="108"/>
        <end position="205"/>
    </location>
</feature>
<accession>A0A1B2JCF1</accession>
<dbReference type="SMART" id="SM01252">
    <property type="entry name" value="KilA-N"/>
    <property type="match status" value="1"/>
</dbReference>
<evidence type="ECO:0000259" key="9">
    <source>
        <dbReference type="PROSITE" id="PS51299"/>
    </source>
</evidence>
<dbReference type="SUPFAM" id="SSF54616">
    <property type="entry name" value="DNA-binding domain of Mlu1-box binding protein MBP1"/>
    <property type="match status" value="1"/>
</dbReference>
<dbReference type="InterPro" id="IPR018004">
    <property type="entry name" value="KilA/APSES_HTH"/>
</dbReference>
<dbReference type="GO" id="GO:0033309">
    <property type="term" value="C:SBF transcription complex"/>
    <property type="evidence" value="ECO:0007669"/>
    <property type="project" value="TreeGrafter"/>
</dbReference>
<dbReference type="PANTHER" id="PTHR43828">
    <property type="entry name" value="ASPARAGINASE"/>
    <property type="match status" value="1"/>
</dbReference>
<keyword evidence="3" id="KW-0238">DNA-binding</keyword>
<evidence type="ECO:0000256" key="2">
    <source>
        <dbReference type="ARBA" id="ARBA00023043"/>
    </source>
</evidence>
<dbReference type="Proteomes" id="UP000094565">
    <property type="component" value="Chromosome 2"/>
</dbReference>
<feature type="compositionally biased region" description="Basic residues" evidence="8">
    <location>
        <begin position="129"/>
        <end position="140"/>
    </location>
</feature>
<dbReference type="GO" id="GO:0030907">
    <property type="term" value="C:MBF transcription complex"/>
    <property type="evidence" value="ECO:0007669"/>
    <property type="project" value="UniProtKB-ARBA"/>
</dbReference>
<evidence type="ECO:0000256" key="4">
    <source>
        <dbReference type="ARBA" id="ARBA00054211"/>
    </source>
</evidence>
<dbReference type="EMBL" id="CP014585">
    <property type="protein sequence ID" value="ANZ75682.1"/>
    <property type="molecule type" value="Genomic_DNA"/>
</dbReference>
<keyword evidence="7" id="KW-0175">Coiled coil</keyword>
<dbReference type="AlphaFoldDB" id="A0A1B2JCF1"/>
<keyword evidence="1" id="KW-0677">Repeat</keyword>
<dbReference type="FunFam" id="3.10.260.10:FF:000004">
    <property type="entry name" value="Transcription factor MBP1"/>
    <property type="match status" value="1"/>
</dbReference>
<reference evidence="10 11" key="1">
    <citation type="submission" date="2016-02" db="EMBL/GenBank/DDBJ databases">
        <title>Comparative genomic and transcriptomic foundation for Pichia pastoris.</title>
        <authorList>
            <person name="Love K.R."/>
            <person name="Shah K.A."/>
            <person name="Whittaker C.A."/>
            <person name="Wu J."/>
            <person name="Bartlett M.C."/>
            <person name="Ma D."/>
            <person name="Leeson R.L."/>
            <person name="Priest M."/>
            <person name="Young S.K."/>
            <person name="Love J.C."/>
        </authorList>
    </citation>
    <scope>NUCLEOTIDE SEQUENCE [LARGE SCALE GENOMIC DNA]</scope>
    <source>
        <strain evidence="10 11">ATCC 28485</strain>
    </source>
</reference>
<dbReference type="InterPro" id="IPR036770">
    <property type="entry name" value="Ankyrin_rpt-contain_sf"/>
</dbReference>